<evidence type="ECO:0000256" key="2">
    <source>
        <dbReference type="ARBA" id="ARBA00022679"/>
    </source>
</evidence>
<dbReference type="AlphaFoldDB" id="A0A3B6W0Y3"/>
<evidence type="ECO:0000256" key="9">
    <source>
        <dbReference type="HAMAP-Rule" id="MF_00144"/>
    </source>
</evidence>
<dbReference type="InterPro" id="IPR023382">
    <property type="entry name" value="MnmA-like_central_sf"/>
</dbReference>
<dbReference type="CDD" id="cd01998">
    <property type="entry name" value="MnmA_TRMU-like"/>
    <property type="match status" value="1"/>
</dbReference>
<dbReference type="EMBL" id="CP002873">
    <property type="protein sequence ID" value="AGA66677.1"/>
    <property type="molecule type" value="Genomic_DNA"/>
</dbReference>
<dbReference type="Pfam" id="PF03054">
    <property type="entry name" value="tRNA_Me_trans"/>
    <property type="match status" value="1"/>
</dbReference>
<dbReference type="InterPro" id="IPR046885">
    <property type="entry name" value="MnmA-like_C"/>
</dbReference>
<name>A0A3B6W0Y3_BRAPL</name>
<dbReference type="RefSeq" id="WP_013244530.1">
    <property type="nucleotide sequence ID" value="NC_019908.1"/>
</dbReference>
<feature type="domain" description="tRNA-specific 2-thiouridylase MnmA-like central" evidence="11">
    <location>
        <begin position="217"/>
        <end position="270"/>
    </location>
</feature>
<keyword evidence="4 9" id="KW-0547">Nucleotide-binding</keyword>
<evidence type="ECO:0000259" key="11">
    <source>
        <dbReference type="Pfam" id="PF20259"/>
    </source>
</evidence>
<dbReference type="GeneID" id="56440161"/>
<feature type="active site" description="Nucleophile" evidence="9">
    <location>
        <position position="104"/>
    </location>
</feature>
<dbReference type="Pfam" id="PF20259">
    <property type="entry name" value="tRNA_Me_trans_M"/>
    <property type="match status" value="1"/>
</dbReference>
<feature type="region of interest" description="Interaction with tRNA" evidence="9">
    <location>
        <begin position="154"/>
        <end position="156"/>
    </location>
</feature>
<dbReference type="InterPro" id="IPR004506">
    <property type="entry name" value="MnmA-like"/>
</dbReference>
<dbReference type="GO" id="GO:0005524">
    <property type="term" value="F:ATP binding"/>
    <property type="evidence" value="ECO:0007669"/>
    <property type="project" value="UniProtKB-KW"/>
</dbReference>
<evidence type="ECO:0000259" key="10">
    <source>
        <dbReference type="Pfam" id="PF20258"/>
    </source>
</evidence>
<dbReference type="NCBIfam" id="NF001138">
    <property type="entry name" value="PRK00143.1"/>
    <property type="match status" value="1"/>
</dbReference>
<sequence>MSKIAVGMSAGVDSTTTAKLLKEQGNEVFGVTMLLWDGDERAPLAGSCYGPYQNKVVEECKKYAAQIGIDYYAFNVSELFQKKVIDYVKDSYKKGLTPNPCIMCNREIKFMALFDAIEKSGLTFDKFATGHYAGVRYDEEEKRYILLRGKNHIKDQSYFLYRLTQEQLSKIMFPMYEMTKEETRSLAREYNLIDVAEKNDSQDFFAGEYHRLFDEDLEGNIVHIETNEILGKHNGIWHYTVGQRKGLGIAYKEPLFIISLDSSTNTVYVGNKNHTIIDKVTIYDINWIVNKREKEFTALVKTRSAHKGTMANVVPIDDNRIDIHFLEPTGIVAKGQSCVCYDGEITLCGGIVY</sequence>
<evidence type="ECO:0000256" key="7">
    <source>
        <dbReference type="ARBA" id="ARBA00023157"/>
    </source>
</evidence>
<dbReference type="SUPFAM" id="SSF52402">
    <property type="entry name" value="Adenine nucleotide alpha hydrolases-like"/>
    <property type="match status" value="1"/>
</dbReference>
<evidence type="ECO:0000256" key="4">
    <source>
        <dbReference type="ARBA" id="ARBA00022741"/>
    </source>
</evidence>
<comment type="caution">
    <text evidence="9">Lacks conserved residue(s) required for the propagation of feature annotation.</text>
</comment>
<feature type="binding site" evidence="9">
    <location>
        <position position="33"/>
    </location>
    <ligand>
        <name>ATP</name>
        <dbReference type="ChEBI" id="CHEBI:30616"/>
    </ligand>
</feature>
<evidence type="ECO:0000256" key="5">
    <source>
        <dbReference type="ARBA" id="ARBA00022840"/>
    </source>
</evidence>
<evidence type="ECO:0000256" key="6">
    <source>
        <dbReference type="ARBA" id="ARBA00022884"/>
    </source>
</evidence>
<dbReference type="PANTHER" id="PTHR11933">
    <property type="entry name" value="TRNA 5-METHYLAMINOMETHYL-2-THIOURIDYLATE -METHYLTRANSFERASE"/>
    <property type="match status" value="1"/>
</dbReference>
<dbReference type="KEGG" id="bpip:BPP43_07245"/>
<feature type="binding site" evidence="9">
    <location>
        <position position="130"/>
    </location>
    <ligand>
        <name>ATP</name>
        <dbReference type="ChEBI" id="CHEBI:30616"/>
    </ligand>
</feature>
<evidence type="ECO:0000313" key="13">
    <source>
        <dbReference type="Proteomes" id="UP000010793"/>
    </source>
</evidence>
<dbReference type="EC" id="2.8.1.13" evidence="9"/>
<keyword evidence="6 9" id="KW-0694">RNA-binding</keyword>
<evidence type="ECO:0000256" key="3">
    <source>
        <dbReference type="ARBA" id="ARBA00022694"/>
    </source>
</evidence>
<dbReference type="GO" id="GO:0032259">
    <property type="term" value="P:methylation"/>
    <property type="evidence" value="ECO:0007669"/>
    <property type="project" value="UniProtKB-KW"/>
</dbReference>
<dbReference type="GO" id="GO:0103016">
    <property type="term" value="F:tRNA-uridine 2-sulfurtransferase activity"/>
    <property type="evidence" value="ECO:0007669"/>
    <property type="project" value="UniProtKB-EC"/>
</dbReference>
<evidence type="ECO:0000313" key="12">
    <source>
        <dbReference type="EMBL" id="AGA66677.1"/>
    </source>
</evidence>
<dbReference type="InterPro" id="IPR046884">
    <property type="entry name" value="MnmA-like_central"/>
</dbReference>
<keyword evidence="3 9" id="KW-0819">tRNA processing</keyword>
<dbReference type="Gene3D" id="2.30.30.280">
    <property type="entry name" value="Adenine nucleotide alpha hydrolases-like domains"/>
    <property type="match status" value="1"/>
</dbReference>
<comment type="function">
    <text evidence="9">Catalyzes the 2-thiolation of uridine at the wobble position (U34) of tRNA, leading to the formation of s(2)U34.</text>
</comment>
<dbReference type="GO" id="GO:0000049">
    <property type="term" value="F:tRNA binding"/>
    <property type="evidence" value="ECO:0007669"/>
    <property type="project" value="UniProtKB-KW"/>
</dbReference>
<accession>A0A3B6W0Y3</accession>
<keyword evidence="2 9" id="KW-0808">Transferase</keyword>
<proteinExistence type="inferred from homology"/>
<dbReference type="HAMAP" id="MF_00144">
    <property type="entry name" value="tRNA_thiouridyl_MnmA"/>
    <property type="match status" value="1"/>
</dbReference>
<protein>
    <recommendedName>
        <fullName evidence="9">tRNA-specific 2-thiouridylase MnmA</fullName>
        <ecNumber evidence="9">2.8.1.13</ecNumber>
    </recommendedName>
</protein>
<dbReference type="GO" id="GO:0005737">
    <property type="term" value="C:cytoplasm"/>
    <property type="evidence" value="ECO:0007669"/>
    <property type="project" value="UniProtKB-SubCell"/>
</dbReference>
<dbReference type="Pfam" id="PF20258">
    <property type="entry name" value="tRNA_Me_trans_C"/>
    <property type="match status" value="1"/>
</dbReference>
<dbReference type="FunFam" id="2.30.30.280:FF:000001">
    <property type="entry name" value="tRNA-specific 2-thiouridylase MnmA"/>
    <property type="match status" value="1"/>
</dbReference>
<evidence type="ECO:0000256" key="8">
    <source>
        <dbReference type="ARBA" id="ARBA00051542"/>
    </source>
</evidence>
<comment type="similarity">
    <text evidence="9">Belongs to the MnmA/TRMU family.</text>
</comment>
<keyword evidence="5 9" id="KW-0067">ATP-binding</keyword>
<comment type="subcellular location">
    <subcellularLocation>
        <location evidence="9">Cytoplasm</location>
    </subcellularLocation>
</comment>
<dbReference type="Gene3D" id="2.40.30.10">
    <property type="entry name" value="Translation factors"/>
    <property type="match status" value="1"/>
</dbReference>
<keyword evidence="9" id="KW-0963">Cytoplasm</keyword>
<gene>
    <name evidence="9" type="primary">mnmA</name>
    <name evidence="12" type="ORF">BPP43_07245</name>
</gene>
<dbReference type="InterPro" id="IPR014729">
    <property type="entry name" value="Rossmann-like_a/b/a_fold"/>
</dbReference>
<feature type="site" description="Interaction with tRNA" evidence="9">
    <location>
        <position position="336"/>
    </location>
</feature>
<dbReference type="GO" id="GO:0008168">
    <property type="term" value="F:methyltransferase activity"/>
    <property type="evidence" value="ECO:0007669"/>
    <property type="project" value="UniProtKB-KW"/>
</dbReference>
<keyword evidence="1 9" id="KW-0820">tRNA-binding</keyword>
<reference evidence="12 13" key="1">
    <citation type="journal article" date="2013" name="Genome Announc.">
        <title>Complete Genome Sequence of the Porcine Strain Brachyspira pilosicoli P43/6/78(T.).</title>
        <authorList>
            <person name="Lin C."/>
            <person name="den Bakker H.C."/>
            <person name="Suzuki H."/>
            <person name="Lefebure T."/>
            <person name="Ponnala L."/>
            <person name="Sun Q."/>
            <person name="Stanhope M.J."/>
            <person name="Wiedmann M."/>
            <person name="Duhamel G.E."/>
        </authorList>
    </citation>
    <scope>NUCLEOTIDE SEQUENCE [LARGE SCALE GENOMIC DNA]</scope>
    <source>
        <strain evidence="12 13">P43/6/78</strain>
    </source>
</reference>
<organism evidence="12 13">
    <name type="scientific">Brachyspira pilosicoli P43/6/78</name>
    <dbReference type="NCBI Taxonomy" id="1042417"/>
    <lineage>
        <taxon>Bacteria</taxon>
        <taxon>Pseudomonadati</taxon>
        <taxon>Spirochaetota</taxon>
        <taxon>Spirochaetia</taxon>
        <taxon>Brachyspirales</taxon>
        <taxon>Brachyspiraceae</taxon>
        <taxon>Brachyspira</taxon>
    </lineage>
</organism>
<keyword evidence="7" id="KW-1015">Disulfide bond</keyword>
<keyword evidence="13" id="KW-1185">Reference proteome</keyword>
<comment type="catalytic activity">
    <reaction evidence="8 9">
        <text>S-sulfanyl-L-cysteinyl-[protein] + uridine(34) in tRNA + AH2 + ATP = 2-thiouridine(34) in tRNA + L-cysteinyl-[protein] + A + AMP + diphosphate + H(+)</text>
        <dbReference type="Rhea" id="RHEA:47032"/>
        <dbReference type="Rhea" id="RHEA-COMP:10131"/>
        <dbReference type="Rhea" id="RHEA-COMP:11726"/>
        <dbReference type="Rhea" id="RHEA-COMP:11727"/>
        <dbReference type="Rhea" id="RHEA-COMP:11728"/>
        <dbReference type="ChEBI" id="CHEBI:13193"/>
        <dbReference type="ChEBI" id="CHEBI:15378"/>
        <dbReference type="ChEBI" id="CHEBI:17499"/>
        <dbReference type="ChEBI" id="CHEBI:29950"/>
        <dbReference type="ChEBI" id="CHEBI:30616"/>
        <dbReference type="ChEBI" id="CHEBI:33019"/>
        <dbReference type="ChEBI" id="CHEBI:61963"/>
        <dbReference type="ChEBI" id="CHEBI:65315"/>
        <dbReference type="ChEBI" id="CHEBI:87170"/>
        <dbReference type="ChEBI" id="CHEBI:456215"/>
        <dbReference type="EC" id="2.8.1.13"/>
    </reaction>
</comment>
<evidence type="ECO:0000256" key="1">
    <source>
        <dbReference type="ARBA" id="ARBA00022555"/>
    </source>
</evidence>
<keyword evidence="12" id="KW-0489">Methyltransferase</keyword>
<dbReference type="Gene3D" id="3.40.50.620">
    <property type="entry name" value="HUPs"/>
    <property type="match status" value="1"/>
</dbReference>
<dbReference type="GO" id="GO:0002143">
    <property type="term" value="P:tRNA wobble position uridine thiolation"/>
    <property type="evidence" value="ECO:0007669"/>
    <property type="project" value="TreeGrafter"/>
</dbReference>
<dbReference type="PANTHER" id="PTHR11933:SF5">
    <property type="entry name" value="MITOCHONDRIAL TRNA-SPECIFIC 2-THIOURIDYLASE 1"/>
    <property type="match status" value="1"/>
</dbReference>
<dbReference type="Proteomes" id="UP000010793">
    <property type="component" value="Chromosome"/>
</dbReference>
<feature type="site" description="Interaction with tRNA" evidence="9">
    <location>
        <position position="131"/>
    </location>
</feature>
<dbReference type="NCBIfam" id="TIGR00420">
    <property type="entry name" value="trmU"/>
    <property type="match status" value="1"/>
</dbReference>
<feature type="domain" description="tRNA-specific 2-thiouridylase MnmA-like C-terminal" evidence="10">
    <location>
        <begin position="278"/>
        <end position="352"/>
    </location>
</feature>